<organism evidence="1 2">
    <name type="scientific">Macroventuria anomochaeta</name>
    <dbReference type="NCBI Taxonomy" id="301207"/>
    <lineage>
        <taxon>Eukaryota</taxon>
        <taxon>Fungi</taxon>
        <taxon>Dikarya</taxon>
        <taxon>Ascomycota</taxon>
        <taxon>Pezizomycotina</taxon>
        <taxon>Dothideomycetes</taxon>
        <taxon>Pleosporomycetidae</taxon>
        <taxon>Pleosporales</taxon>
        <taxon>Pleosporineae</taxon>
        <taxon>Didymellaceae</taxon>
        <taxon>Macroventuria</taxon>
    </lineage>
</organism>
<keyword evidence="2" id="KW-1185">Reference proteome</keyword>
<gene>
    <name evidence="1" type="ORF">BU25DRAFT_446477</name>
</gene>
<name>A0ACB6SAB5_9PLEO</name>
<sequence>MAYESSATRELLLESLKGMTLAIPDLKAMIAHWPASVNLHKNLLRDEVHERFERLFPPGKRLQKMKLADAALFGSSWWPYASFEDLCVVTHLSTWLFAWDDELDSAEYSNLINDMDQATTFREYTIRYIRACLNQDYGEPIALDSPIITDITRVCEAVRQGYPPEKTQIFLNELVYFVESCQLEQQNQVEGHLPTAQEYLQRRMGSGAVRVCLALSEFACRIVLPSEIMADPDMTTIWDATNIVICIMNDILSFKKELAQGQVDSILPVLFAEHGSMDTAMSIAASLIVQSIRSVDDAAERLLQRHGEDLILRRDLGDFIDSCKYACTGNLNWSLVSGRFQICQTTTTDGILVTLAS</sequence>
<evidence type="ECO:0000313" key="2">
    <source>
        <dbReference type="Proteomes" id="UP000799754"/>
    </source>
</evidence>
<dbReference type="Proteomes" id="UP000799754">
    <property type="component" value="Unassembled WGS sequence"/>
</dbReference>
<proteinExistence type="predicted"/>
<comment type="caution">
    <text evidence="1">The sequence shown here is derived from an EMBL/GenBank/DDBJ whole genome shotgun (WGS) entry which is preliminary data.</text>
</comment>
<protein>
    <submittedName>
        <fullName evidence="1">Terpenoid synthase</fullName>
    </submittedName>
</protein>
<dbReference type="EMBL" id="MU006706">
    <property type="protein sequence ID" value="KAF2630913.1"/>
    <property type="molecule type" value="Genomic_DNA"/>
</dbReference>
<reference evidence="1" key="1">
    <citation type="journal article" date="2020" name="Stud. Mycol.">
        <title>101 Dothideomycetes genomes: a test case for predicting lifestyles and emergence of pathogens.</title>
        <authorList>
            <person name="Haridas S."/>
            <person name="Albert R."/>
            <person name="Binder M."/>
            <person name="Bloem J."/>
            <person name="Labutti K."/>
            <person name="Salamov A."/>
            <person name="Andreopoulos B."/>
            <person name="Baker S."/>
            <person name="Barry K."/>
            <person name="Bills G."/>
            <person name="Bluhm B."/>
            <person name="Cannon C."/>
            <person name="Castanera R."/>
            <person name="Culley D."/>
            <person name="Daum C."/>
            <person name="Ezra D."/>
            <person name="Gonzalez J."/>
            <person name="Henrissat B."/>
            <person name="Kuo A."/>
            <person name="Liang C."/>
            <person name="Lipzen A."/>
            <person name="Lutzoni F."/>
            <person name="Magnuson J."/>
            <person name="Mondo S."/>
            <person name="Nolan M."/>
            <person name="Ohm R."/>
            <person name="Pangilinan J."/>
            <person name="Park H.-J."/>
            <person name="Ramirez L."/>
            <person name="Alfaro M."/>
            <person name="Sun H."/>
            <person name="Tritt A."/>
            <person name="Yoshinaga Y."/>
            <person name="Zwiers L.-H."/>
            <person name="Turgeon B."/>
            <person name="Goodwin S."/>
            <person name="Spatafora J."/>
            <person name="Crous P."/>
            <person name="Grigoriev I."/>
        </authorList>
    </citation>
    <scope>NUCLEOTIDE SEQUENCE</scope>
    <source>
        <strain evidence="1">CBS 525.71</strain>
    </source>
</reference>
<evidence type="ECO:0000313" key="1">
    <source>
        <dbReference type="EMBL" id="KAF2630913.1"/>
    </source>
</evidence>
<accession>A0ACB6SAB5</accession>